<feature type="transmembrane region" description="Helical" evidence="9">
    <location>
        <begin position="602"/>
        <end position="625"/>
    </location>
</feature>
<dbReference type="InterPro" id="IPR003593">
    <property type="entry name" value="AAA+_ATPase"/>
</dbReference>
<name>A0A7S3F8M5_9VIRI</name>
<sequence length="758" mass="80735">MPPRAEAAASEAGAVSLSGAIAARPADVAGSLDGDVRRPSEAKSEALKVIVAGVASAAPSAPSSASAGPARGGEVVLQFFDLTKDVDALPGPAPPGAPTAPKRRRVLHGVSGEALPGEVLVLMGPSGSGKTTLLNSLHPERRGEHCGGLVTINGFPLRKAFKRIIAYVLQEDLFYPGLTVRETLTCTARLRLGGSEAAKRAAVVDIIATLGLQKCADSPIMLCSGGEKKRTSIAAEMLTDPSLLLLDEPTSGLDSTTAAALVKTLKQVARDGGRTVVASIHQPSSPVFASFDNVMLLCDGQTVFYGPPAATVPYFASLGYQCPATYNPADFLMDLVNLPGDEGAKSKHVMIEAFADGRCETAFDDSGARGASAAREAGHRAAARQGRSRSKVFMASFSRLVGVSGAPAPESASKMKLQLPATPEDAENGHAENGHAENGHASTEETKEKQRQMVAASSDDEDGIEGSKWATSWPYQCWVLTQRSFRVAKAEILTWLNLIQCLLLAVISGILWFRLDWTESQVNNRAGFIFFIFTFWPFQALFSSLLTFPSERPILGKERASGSYRLSAYFWAKSFAEAPLRLVFPTLYQVIAYWMAGVRDDAGVFFGFVAFQLLAVLTAESIGFWIGTAFFNPRQALVAASVILLTLMLLGGFFIRNIPSWVAWLRYLSNFKYANDASLGLVFNTNTPCDGSGLLPACQGQSTGFSTGAETLDYLDVQGSVGFNAGLLIAMGVVLRVLAYLNLRFIKPPAGAPGFARR</sequence>
<dbReference type="AlphaFoldDB" id="A0A7S3F8M5"/>
<accession>A0A7S3F8M5</accession>
<dbReference type="CDD" id="cd03213">
    <property type="entry name" value="ABCG_EPDR"/>
    <property type="match status" value="1"/>
</dbReference>
<evidence type="ECO:0000256" key="8">
    <source>
        <dbReference type="SAM" id="MobiDB-lite"/>
    </source>
</evidence>
<dbReference type="InterPro" id="IPR027417">
    <property type="entry name" value="P-loop_NTPase"/>
</dbReference>
<evidence type="ECO:0000256" key="2">
    <source>
        <dbReference type="ARBA" id="ARBA00022448"/>
    </source>
</evidence>
<feature type="transmembrane region" description="Helical" evidence="9">
    <location>
        <begin position="492"/>
        <end position="515"/>
    </location>
</feature>
<dbReference type="Gene3D" id="3.40.50.300">
    <property type="entry name" value="P-loop containing nucleotide triphosphate hydrolases"/>
    <property type="match status" value="1"/>
</dbReference>
<feature type="domain" description="ABC transporter" evidence="10">
    <location>
        <begin position="77"/>
        <end position="324"/>
    </location>
</feature>
<proteinExistence type="predicted"/>
<keyword evidence="6 9" id="KW-1133">Transmembrane helix</keyword>
<dbReference type="InterPro" id="IPR013525">
    <property type="entry name" value="ABC2_TM"/>
</dbReference>
<feature type="region of interest" description="Disordered" evidence="8">
    <location>
        <begin position="407"/>
        <end position="452"/>
    </location>
</feature>
<evidence type="ECO:0000256" key="3">
    <source>
        <dbReference type="ARBA" id="ARBA00022692"/>
    </source>
</evidence>
<dbReference type="Pfam" id="PF01061">
    <property type="entry name" value="ABC2_membrane"/>
    <property type="match status" value="1"/>
</dbReference>
<keyword evidence="3 9" id="KW-0812">Transmembrane</keyword>
<dbReference type="PANTHER" id="PTHR48041:SF63">
    <property type="entry name" value="EARLY GENE AT 23, ISOFORM C"/>
    <property type="match status" value="1"/>
</dbReference>
<reference evidence="11" key="1">
    <citation type="submission" date="2021-01" db="EMBL/GenBank/DDBJ databases">
        <authorList>
            <person name="Corre E."/>
            <person name="Pelletier E."/>
            <person name="Niang G."/>
            <person name="Scheremetjew M."/>
            <person name="Finn R."/>
            <person name="Kale V."/>
            <person name="Holt S."/>
            <person name="Cochrane G."/>
            <person name="Meng A."/>
            <person name="Brown T."/>
            <person name="Cohen L."/>
        </authorList>
    </citation>
    <scope>NUCLEOTIDE SEQUENCE</scope>
    <source>
        <strain evidence="11">RCC927</strain>
    </source>
</reference>
<evidence type="ECO:0000256" key="7">
    <source>
        <dbReference type="ARBA" id="ARBA00023136"/>
    </source>
</evidence>
<dbReference type="InterPro" id="IPR043926">
    <property type="entry name" value="ABCG_dom"/>
</dbReference>
<dbReference type="Pfam" id="PF00005">
    <property type="entry name" value="ABC_tran"/>
    <property type="match status" value="1"/>
</dbReference>
<dbReference type="GO" id="GO:0016887">
    <property type="term" value="F:ATP hydrolysis activity"/>
    <property type="evidence" value="ECO:0007669"/>
    <property type="project" value="InterPro"/>
</dbReference>
<organism evidence="11">
    <name type="scientific">Prasinoderma singulare</name>
    <dbReference type="NCBI Taxonomy" id="676789"/>
    <lineage>
        <taxon>Eukaryota</taxon>
        <taxon>Viridiplantae</taxon>
        <taxon>Prasinodermophyta</taxon>
        <taxon>Prasinodermophyceae</taxon>
        <taxon>Prasinodermales</taxon>
        <taxon>Prasinodermaceae</taxon>
        <taxon>Prasinoderma</taxon>
    </lineage>
</organism>
<keyword evidence="5" id="KW-0067">ATP-binding</keyword>
<dbReference type="Pfam" id="PF19055">
    <property type="entry name" value="ABC2_membrane_7"/>
    <property type="match status" value="1"/>
</dbReference>
<comment type="subcellular location">
    <subcellularLocation>
        <location evidence="1">Membrane</location>
        <topology evidence="1">Multi-pass membrane protein</topology>
    </subcellularLocation>
</comment>
<dbReference type="PROSITE" id="PS50893">
    <property type="entry name" value="ABC_TRANSPORTER_2"/>
    <property type="match status" value="1"/>
</dbReference>
<evidence type="ECO:0000256" key="4">
    <source>
        <dbReference type="ARBA" id="ARBA00022741"/>
    </source>
</evidence>
<dbReference type="GO" id="GO:0005886">
    <property type="term" value="C:plasma membrane"/>
    <property type="evidence" value="ECO:0007669"/>
    <property type="project" value="TreeGrafter"/>
</dbReference>
<gene>
    <name evidence="11" type="ORF">PSIN1315_LOCUS4701</name>
</gene>
<feature type="transmembrane region" description="Helical" evidence="9">
    <location>
        <begin position="569"/>
        <end position="596"/>
    </location>
</feature>
<evidence type="ECO:0000259" key="10">
    <source>
        <dbReference type="PROSITE" id="PS50893"/>
    </source>
</evidence>
<evidence type="ECO:0000256" key="9">
    <source>
        <dbReference type="SAM" id="Phobius"/>
    </source>
</evidence>
<feature type="transmembrane region" description="Helical" evidence="9">
    <location>
        <begin position="527"/>
        <end position="548"/>
    </location>
</feature>
<feature type="transmembrane region" description="Helical" evidence="9">
    <location>
        <begin position="721"/>
        <end position="741"/>
    </location>
</feature>
<dbReference type="GO" id="GO:0140359">
    <property type="term" value="F:ABC-type transporter activity"/>
    <property type="evidence" value="ECO:0007669"/>
    <property type="project" value="InterPro"/>
</dbReference>
<keyword evidence="4" id="KW-0547">Nucleotide-binding</keyword>
<dbReference type="GO" id="GO:0005524">
    <property type="term" value="F:ATP binding"/>
    <property type="evidence" value="ECO:0007669"/>
    <property type="project" value="UniProtKB-KW"/>
</dbReference>
<feature type="transmembrane region" description="Helical" evidence="9">
    <location>
        <begin position="637"/>
        <end position="655"/>
    </location>
</feature>
<dbReference type="InterPro" id="IPR003439">
    <property type="entry name" value="ABC_transporter-like_ATP-bd"/>
</dbReference>
<dbReference type="SMART" id="SM00382">
    <property type="entry name" value="AAA"/>
    <property type="match status" value="1"/>
</dbReference>
<protein>
    <recommendedName>
        <fullName evidence="10">ABC transporter domain-containing protein</fullName>
    </recommendedName>
</protein>
<evidence type="ECO:0000256" key="1">
    <source>
        <dbReference type="ARBA" id="ARBA00004141"/>
    </source>
</evidence>
<evidence type="ECO:0000256" key="5">
    <source>
        <dbReference type="ARBA" id="ARBA00022840"/>
    </source>
</evidence>
<dbReference type="InterPro" id="IPR050352">
    <property type="entry name" value="ABCG_transporters"/>
</dbReference>
<dbReference type="SUPFAM" id="SSF52540">
    <property type="entry name" value="P-loop containing nucleoside triphosphate hydrolases"/>
    <property type="match status" value="1"/>
</dbReference>
<keyword evidence="7 9" id="KW-0472">Membrane</keyword>
<evidence type="ECO:0000256" key="6">
    <source>
        <dbReference type="ARBA" id="ARBA00022989"/>
    </source>
</evidence>
<dbReference type="EMBL" id="HBHY01007264">
    <property type="protein sequence ID" value="CAE0133920.1"/>
    <property type="molecule type" value="Transcribed_RNA"/>
</dbReference>
<keyword evidence="2" id="KW-0813">Transport</keyword>
<feature type="compositionally biased region" description="Basic and acidic residues" evidence="8">
    <location>
        <begin position="427"/>
        <end position="451"/>
    </location>
</feature>
<dbReference type="PANTHER" id="PTHR48041">
    <property type="entry name" value="ABC TRANSPORTER G FAMILY MEMBER 28"/>
    <property type="match status" value="1"/>
</dbReference>
<evidence type="ECO:0000313" key="11">
    <source>
        <dbReference type="EMBL" id="CAE0133920.1"/>
    </source>
</evidence>